<dbReference type="EC" id="2.1.1.193" evidence="3"/>
<keyword evidence="7" id="KW-0808">Transferase</keyword>
<sequence length="318" mass="37259">MCARIMRRWMGQLPHRFCLTKFSSNRPFIQNYYCALQTREVHNHNRHVFALHYQELKELISGSEPDEVIGITDMALLKRMTSILRFKSGDQFVLFDLHSTFQLFQVVHVDKRMITAKKLPKDKDEELTTLLNQRKKFTISASICMTKTKETFEEMIYQCSSMGVNHIIPIITEEKKQQQHAEYFENKKERLNNIMISAIEQSKQFYGTPSIESPISLPDYVSKLSNNNDNMERRIFLDVDGDLSWMNLLREIEHHKEQPSTMSINVLVGPERDLFDHERQHLKQMGFVPTSLSKKIVYKSETAFTVAMGSIMSVIWNK</sequence>
<dbReference type="Proteomes" id="UP000816034">
    <property type="component" value="Unassembled WGS sequence"/>
</dbReference>
<evidence type="ECO:0000256" key="8">
    <source>
        <dbReference type="ARBA" id="ARBA00022691"/>
    </source>
</evidence>
<keyword evidence="8" id="KW-0949">S-adenosyl-L-methionine</keyword>
<accession>A0AA88GPG1</accession>
<gene>
    <name evidence="12" type="ORF">C9374_003055</name>
</gene>
<evidence type="ECO:0000256" key="3">
    <source>
        <dbReference type="ARBA" id="ARBA00012328"/>
    </source>
</evidence>
<comment type="catalytic activity">
    <reaction evidence="10">
        <text>uridine(1498) in 16S rRNA + S-adenosyl-L-methionine = N(3)-methyluridine(1498) in 16S rRNA + S-adenosyl-L-homocysteine + H(+)</text>
        <dbReference type="Rhea" id="RHEA:42920"/>
        <dbReference type="Rhea" id="RHEA-COMP:10283"/>
        <dbReference type="Rhea" id="RHEA-COMP:10284"/>
        <dbReference type="ChEBI" id="CHEBI:15378"/>
        <dbReference type="ChEBI" id="CHEBI:57856"/>
        <dbReference type="ChEBI" id="CHEBI:59789"/>
        <dbReference type="ChEBI" id="CHEBI:65315"/>
        <dbReference type="ChEBI" id="CHEBI:74502"/>
        <dbReference type="EC" id="2.1.1.193"/>
    </reaction>
</comment>
<keyword evidence="4" id="KW-0963">Cytoplasm</keyword>
<organism evidence="12 13">
    <name type="scientific">Naegleria lovaniensis</name>
    <name type="common">Amoeba</name>
    <dbReference type="NCBI Taxonomy" id="51637"/>
    <lineage>
        <taxon>Eukaryota</taxon>
        <taxon>Discoba</taxon>
        <taxon>Heterolobosea</taxon>
        <taxon>Tetramitia</taxon>
        <taxon>Eutetramitia</taxon>
        <taxon>Vahlkampfiidae</taxon>
        <taxon>Naegleria</taxon>
    </lineage>
</organism>
<dbReference type="Gene3D" id="3.40.1280.10">
    <property type="match status" value="1"/>
</dbReference>
<dbReference type="RefSeq" id="XP_044549899.1">
    <property type="nucleotide sequence ID" value="XM_044692541.1"/>
</dbReference>
<dbReference type="PANTHER" id="PTHR30027">
    <property type="entry name" value="RIBOSOMAL RNA SMALL SUBUNIT METHYLTRANSFERASE E"/>
    <property type="match status" value="1"/>
</dbReference>
<dbReference type="Pfam" id="PF04452">
    <property type="entry name" value="Methyltrans_RNA"/>
    <property type="match status" value="1"/>
</dbReference>
<dbReference type="EMBL" id="PYSW02000017">
    <property type="protein sequence ID" value="KAG2385906.1"/>
    <property type="molecule type" value="Genomic_DNA"/>
</dbReference>
<evidence type="ECO:0000256" key="1">
    <source>
        <dbReference type="ARBA" id="ARBA00004496"/>
    </source>
</evidence>
<dbReference type="AlphaFoldDB" id="A0AA88GPG1"/>
<evidence type="ECO:0000256" key="9">
    <source>
        <dbReference type="ARBA" id="ARBA00025699"/>
    </source>
</evidence>
<dbReference type="InterPro" id="IPR029026">
    <property type="entry name" value="tRNA_m1G_MTases_N"/>
</dbReference>
<dbReference type="InterPro" id="IPR006700">
    <property type="entry name" value="RsmE"/>
</dbReference>
<evidence type="ECO:0000313" key="12">
    <source>
        <dbReference type="EMBL" id="KAG2385906.1"/>
    </source>
</evidence>
<evidence type="ECO:0000256" key="2">
    <source>
        <dbReference type="ARBA" id="ARBA00005528"/>
    </source>
</evidence>
<dbReference type="GeneID" id="68095510"/>
<evidence type="ECO:0000256" key="7">
    <source>
        <dbReference type="ARBA" id="ARBA00022679"/>
    </source>
</evidence>
<comment type="subcellular location">
    <subcellularLocation>
        <location evidence="1">Cytoplasm</location>
    </subcellularLocation>
</comment>
<evidence type="ECO:0000259" key="11">
    <source>
        <dbReference type="Pfam" id="PF04452"/>
    </source>
</evidence>
<dbReference type="GO" id="GO:0070042">
    <property type="term" value="F:rRNA (uridine-N3-)-methyltransferase activity"/>
    <property type="evidence" value="ECO:0007669"/>
    <property type="project" value="TreeGrafter"/>
</dbReference>
<evidence type="ECO:0000256" key="5">
    <source>
        <dbReference type="ARBA" id="ARBA00022552"/>
    </source>
</evidence>
<dbReference type="InterPro" id="IPR029028">
    <property type="entry name" value="Alpha/beta_knot_MTases"/>
</dbReference>
<dbReference type="NCBIfam" id="TIGR00046">
    <property type="entry name" value="RsmE family RNA methyltransferase"/>
    <property type="match status" value="1"/>
</dbReference>
<reference evidence="12 13" key="1">
    <citation type="journal article" date="2018" name="BMC Genomics">
        <title>The genome of Naegleria lovaniensis, the basis for a comparative approach to unravel pathogenicity factors of the human pathogenic amoeba N. fowleri.</title>
        <authorList>
            <person name="Liechti N."/>
            <person name="Schurch N."/>
            <person name="Bruggmann R."/>
            <person name="Wittwer M."/>
        </authorList>
    </citation>
    <scope>NUCLEOTIDE SEQUENCE [LARGE SCALE GENOMIC DNA]</scope>
    <source>
        <strain evidence="12 13">ATCC 30569</strain>
    </source>
</reference>
<name>A0AA88GPG1_NAELO</name>
<comment type="similarity">
    <text evidence="2">Belongs to the RNA methyltransferase RsmE family.</text>
</comment>
<evidence type="ECO:0000256" key="6">
    <source>
        <dbReference type="ARBA" id="ARBA00022603"/>
    </source>
</evidence>
<dbReference type="SUPFAM" id="SSF75217">
    <property type="entry name" value="alpha/beta knot"/>
    <property type="match status" value="1"/>
</dbReference>
<protein>
    <recommendedName>
        <fullName evidence="3">16S rRNA (uracil(1498)-N(3))-methyltransferase</fullName>
        <ecNumber evidence="3">2.1.1.193</ecNumber>
    </recommendedName>
</protein>
<dbReference type="PANTHER" id="PTHR30027:SF3">
    <property type="entry name" value="16S RRNA (URACIL(1498)-N(3))-METHYLTRANSFERASE"/>
    <property type="match status" value="1"/>
</dbReference>
<feature type="domain" description="Ribosomal RNA small subunit methyltransferase E methyltransferase" evidence="11">
    <location>
        <begin position="136"/>
        <end position="311"/>
    </location>
</feature>
<evidence type="ECO:0000313" key="13">
    <source>
        <dbReference type="Proteomes" id="UP000816034"/>
    </source>
</evidence>
<comment type="function">
    <text evidence="9">Specifically methylates the N3 position of the uracil ring of uridine 1498 (m3U1498) in 16S rRNA. Acts on the fully assembled 30S ribosomal subunit.</text>
</comment>
<keyword evidence="6" id="KW-0489">Methyltransferase</keyword>
<dbReference type="InterPro" id="IPR046886">
    <property type="entry name" value="RsmE_MTase_dom"/>
</dbReference>
<dbReference type="GO" id="GO:0005737">
    <property type="term" value="C:cytoplasm"/>
    <property type="evidence" value="ECO:0007669"/>
    <property type="project" value="UniProtKB-SubCell"/>
</dbReference>
<proteinExistence type="inferred from homology"/>
<evidence type="ECO:0000256" key="10">
    <source>
        <dbReference type="ARBA" id="ARBA00047944"/>
    </source>
</evidence>
<evidence type="ECO:0000256" key="4">
    <source>
        <dbReference type="ARBA" id="ARBA00022490"/>
    </source>
</evidence>
<keyword evidence="5" id="KW-0698">rRNA processing</keyword>
<comment type="caution">
    <text evidence="12">The sequence shown here is derived from an EMBL/GenBank/DDBJ whole genome shotgun (WGS) entry which is preliminary data.</text>
</comment>
<dbReference type="GO" id="GO:0070475">
    <property type="term" value="P:rRNA base methylation"/>
    <property type="evidence" value="ECO:0007669"/>
    <property type="project" value="TreeGrafter"/>
</dbReference>
<keyword evidence="13" id="KW-1185">Reference proteome</keyword>